<evidence type="ECO:0000256" key="6">
    <source>
        <dbReference type="PIRSR" id="PIRSR038994-3"/>
    </source>
</evidence>
<name>A0A370QP05_9GAMM</name>
<dbReference type="Pfam" id="PF01979">
    <property type="entry name" value="Amidohydro_1"/>
    <property type="match status" value="1"/>
</dbReference>
<dbReference type="InterPro" id="IPR006680">
    <property type="entry name" value="Amidohydro-rel"/>
</dbReference>
<evidence type="ECO:0000256" key="3">
    <source>
        <dbReference type="ARBA" id="ARBA00022801"/>
    </source>
</evidence>
<gene>
    <name evidence="8" type="ORF">C8D90_106312</name>
</gene>
<dbReference type="GO" id="GO:0046872">
    <property type="term" value="F:metal ion binding"/>
    <property type="evidence" value="ECO:0007669"/>
    <property type="project" value="UniProtKB-KW"/>
</dbReference>
<sequence>MNVTPGLFDIQVNGFAGIDFNDENIDAGKLDIALEAMLNTGVTRCLPTLITASAPVLMRRFQALDRAVAESPLAALMVPGYHLEGPFLNPAEGYAGCHPAEAMTPPDIRLIDEIEKGLSRPILLVTCAPEFDEGMAFINALADKGKCVAVGHSNVGYAQLEWAARAGVRLSTHLGNGIPQVLPKLDNTLQAQLSCDTLYASFIADGLHIPPFALKNLLRAKTFARSILVTDAISAAACAHSGMYNFAGEQVERTDDGSVRLPGASNLAGSSLTLDRAVRNLVTWNIASFAQAIEMATTHPQQLMQQALAVHKRFLPQSEVVWDDDNTVVECHIAHEIIRRYR</sequence>
<evidence type="ECO:0000313" key="8">
    <source>
        <dbReference type="EMBL" id="RDK90103.1"/>
    </source>
</evidence>
<protein>
    <submittedName>
        <fullName evidence="8">N-acetylglucosamine 6-phosphate deacetylase</fullName>
    </submittedName>
</protein>
<dbReference type="PANTHER" id="PTHR11113:SF14">
    <property type="entry name" value="N-ACETYLGLUCOSAMINE-6-PHOSPHATE DEACETYLASE"/>
    <property type="match status" value="1"/>
</dbReference>
<feature type="binding site" evidence="6">
    <location>
        <position position="84"/>
    </location>
    <ligand>
        <name>Zn(2+)</name>
        <dbReference type="ChEBI" id="CHEBI:29105"/>
    </ligand>
</feature>
<keyword evidence="9" id="KW-1185">Reference proteome</keyword>
<dbReference type="PANTHER" id="PTHR11113">
    <property type="entry name" value="N-ACETYLGLUCOSAMINE-6-PHOSPHATE DEACETYLASE"/>
    <property type="match status" value="1"/>
</dbReference>
<evidence type="ECO:0000256" key="4">
    <source>
        <dbReference type="PIRNR" id="PIRNR038994"/>
    </source>
</evidence>
<evidence type="ECO:0000259" key="7">
    <source>
        <dbReference type="Pfam" id="PF01979"/>
    </source>
</evidence>
<dbReference type="InterPro" id="IPR032466">
    <property type="entry name" value="Metal_Hydrolase"/>
</dbReference>
<dbReference type="Proteomes" id="UP000254848">
    <property type="component" value="Unassembled WGS sequence"/>
</dbReference>
<dbReference type="InterPro" id="IPR003764">
    <property type="entry name" value="GlcNAc_6-P_deAcase"/>
</dbReference>
<dbReference type="EMBL" id="QRAP01000006">
    <property type="protein sequence ID" value="RDK90103.1"/>
    <property type="molecule type" value="Genomic_DNA"/>
</dbReference>
<keyword evidence="3 4" id="KW-0378">Hydrolase</keyword>
<feature type="domain" description="Amidohydrolase-related" evidence="7">
    <location>
        <begin position="3"/>
        <end position="302"/>
    </location>
</feature>
<dbReference type="OrthoDB" id="9776488at2"/>
<dbReference type="RefSeq" id="WP_115459210.1">
    <property type="nucleotide sequence ID" value="NZ_QRAP01000006.1"/>
</dbReference>
<accession>A0A370QP05</accession>
<dbReference type="AlphaFoldDB" id="A0A370QP05"/>
<feature type="active site" description="Proton donor/acceptor" evidence="5">
    <location>
        <position position="231"/>
    </location>
</feature>
<keyword evidence="4" id="KW-0119">Carbohydrate metabolism</keyword>
<dbReference type="GO" id="GO:0006046">
    <property type="term" value="P:N-acetylglucosamine catabolic process"/>
    <property type="evidence" value="ECO:0007669"/>
    <property type="project" value="TreeGrafter"/>
</dbReference>
<comment type="caution">
    <text evidence="8">The sequence shown here is derived from an EMBL/GenBank/DDBJ whole genome shotgun (WGS) entry which is preliminary data.</text>
</comment>
<reference evidence="8 9" key="1">
    <citation type="submission" date="2018-07" db="EMBL/GenBank/DDBJ databases">
        <title>Genomic Encyclopedia of Type Strains, Phase IV (KMG-IV): sequencing the most valuable type-strain genomes for metagenomic binning, comparative biology and taxonomic classification.</title>
        <authorList>
            <person name="Goeker M."/>
        </authorList>
    </citation>
    <scope>NUCLEOTIDE SEQUENCE [LARGE SCALE GENOMIC DNA]</scope>
    <source>
        <strain evidence="8 9">DSM 103736</strain>
    </source>
</reference>
<proteinExistence type="inferred from homology"/>
<evidence type="ECO:0000256" key="2">
    <source>
        <dbReference type="ARBA" id="ARBA00022723"/>
    </source>
</evidence>
<dbReference type="SUPFAM" id="SSF51556">
    <property type="entry name" value="Metallo-dependent hydrolases"/>
    <property type="match status" value="1"/>
</dbReference>
<dbReference type="PIRSF" id="PIRSF038994">
    <property type="entry name" value="NagA"/>
    <property type="match status" value="1"/>
</dbReference>
<dbReference type="Gene3D" id="3.20.20.140">
    <property type="entry name" value="Metal-dependent hydrolases"/>
    <property type="match status" value="1"/>
</dbReference>
<feature type="binding site" evidence="6">
    <location>
        <position position="173"/>
    </location>
    <ligand>
        <name>Zn(2+)</name>
        <dbReference type="ChEBI" id="CHEBI:29105"/>
    </ligand>
</feature>
<feature type="binding site" evidence="6">
    <location>
        <position position="152"/>
    </location>
    <ligand>
        <name>Zn(2+)</name>
        <dbReference type="ChEBI" id="CHEBI:29105"/>
    </ligand>
</feature>
<evidence type="ECO:0000256" key="1">
    <source>
        <dbReference type="ARBA" id="ARBA00010716"/>
    </source>
</evidence>
<dbReference type="GO" id="GO:0008448">
    <property type="term" value="F:N-acetylglucosamine-6-phosphate deacetylase activity"/>
    <property type="evidence" value="ECO:0007669"/>
    <property type="project" value="InterPro"/>
</dbReference>
<comment type="cofactor">
    <cofactor evidence="6">
        <name>a divalent metal cation</name>
        <dbReference type="ChEBI" id="CHEBI:60240"/>
    </cofactor>
    <text evidence="6">Binds 1 divalent metal cation per subunit.</text>
</comment>
<organism evidence="8 9">
    <name type="scientific">Enterobacillus tribolii</name>
    <dbReference type="NCBI Taxonomy" id="1487935"/>
    <lineage>
        <taxon>Bacteria</taxon>
        <taxon>Pseudomonadati</taxon>
        <taxon>Pseudomonadota</taxon>
        <taxon>Gammaproteobacteria</taxon>
        <taxon>Enterobacterales</taxon>
        <taxon>Hafniaceae</taxon>
        <taxon>Enterobacillus</taxon>
    </lineage>
</organism>
<evidence type="ECO:0000313" key="9">
    <source>
        <dbReference type="Proteomes" id="UP000254848"/>
    </source>
</evidence>
<comment type="similarity">
    <text evidence="1 4">Belongs to the metallo-dependent hydrolases superfamily. NagA family.</text>
</comment>
<evidence type="ECO:0000256" key="5">
    <source>
        <dbReference type="PIRSR" id="PIRSR038994-1"/>
    </source>
</evidence>
<keyword evidence="2 6" id="KW-0479">Metal-binding</keyword>